<reference evidence="2 3" key="1">
    <citation type="submission" date="2019-06" db="EMBL/GenBank/DDBJ databases">
        <title>A complete genome sequence for Luteibacter pinisoli MAH-14.</title>
        <authorList>
            <person name="Baltrus D.A."/>
        </authorList>
    </citation>
    <scope>NUCLEOTIDE SEQUENCE [LARGE SCALE GENOMIC DNA]</scope>
    <source>
        <strain evidence="2 3">MAH-14</strain>
    </source>
</reference>
<keyword evidence="3" id="KW-1185">Reference proteome</keyword>
<name>A0A4Y5Z4Q2_9GAMM</name>
<gene>
    <name evidence="2" type="ORF">FIV34_12180</name>
</gene>
<feature type="region of interest" description="Disordered" evidence="1">
    <location>
        <begin position="114"/>
        <end position="138"/>
    </location>
</feature>
<evidence type="ECO:0000313" key="2">
    <source>
        <dbReference type="EMBL" id="QDE39916.1"/>
    </source>
</evidence>
<evidence type="ECO:0000256" key="1">
    <source>
        <dbReference type="SAM" id="MobiDB-lite"/>
    </source>
</evidence>
<dbReference type="EMBL" id="CP041046">
    <property type="protein sequence ID" value="QDE39916.1"/>
    <property type="molecule type" value="Genomic_DNA"/>
</dbReference>
<organism evidence="2 3">
    <name type="scientific">Luteibacter pinisoli</name>
    <dbReference type="NCBI Taxonomy" id="2589080"/>
    <lineage>
        <taxon>Bacteria</taxon>
        <taxon>Pseudomonadati</taxon>
        <taxon>Pseudomonadota</taxon>
        <taxon>Gammaproteobacteria</taxon>
        <taxon>Lysobacterales</taxon>
        <taxon>Rhodanobacteraceae</taxon>
        <taxon>Luteibacter</taxon>
    </lineage>
</organism>
<dbReference type="KEGG" id="lpy:FIV34_12180"/>
<protein>
    <submittedName>
        <fullName evidence="2">Uncharacterized protein</fullName>
    </submittedName>
</protein>
<dbReference type="Proteomes" id="UP000316093">
    <property type="component" value="Chromosome"/>
</dbReference>
<sequence>MSETVVASVVAIHPGDASVPGTVVDEIRYFVFHAPPTSRVCSEVSSPMFAVRIAPSTAYVSPGLGRLDLAVSYIKAHARTLLQAAGTPLEKLLVNGAVAATEAQEMLIRLQRKRDEKVAISAQDTPAAGRSRDPASPP</sequence>
<dbReference type="RefSeq" id="WP_139983117.1">
    <property type="nucleotide sequence ID" value="NZ_CP041046.1"/>
</dbReference>
<proteinExistence type="predicted"/>
<evidence type="ECO:0000313" key="3">
    <source>
        <dbReference type="Proteomes" id="UP000316093"/>
    </source>
</evidence>
<accession>A0A4Y5Z4Q2</accession>
<dbReference type="AlphaFoldDB" id="A0A4Y5Z4Q2"/>